<sequence>MQIAHSVQELRICGIGQRTESKVVHRCLGTEVRFQYYFCHDTVCAPTASSDRQKYLGVLARVRDDNFARRKHNRGLEKIVAAHAICAREKSVT</sequence>
<dbReference type="AlphaFoldDB" id="A0A699XDI6"/>
<dbReference type="EMBL" id="BKCJ011811460">
    <property type="protein sequence ID" value="GFD54891.1"/>
    <property type="molecule type" value="Genomic_DNA"/>
</dbReference>
<protein>
    <submittedName>
        <fullName evidence="1">Uncharacterized protein</fullName>
    </submittedName>
</protein>
<accession>A0A699XDI6</accession>
<comment type="caution">
    <text evidence="1">The sequence shown here is derived from an EMBL/GenBank/DDBJ whole genome shotgun (WGS) entry which is preliminary data.</text>
</comment>
<evidence type="ECO:0000313" key="1">
    <source>
        <dbReference type="EMBL" id="GFD54891.1"/>
    </source>
</evidence>
<proteinExistence type="predicted"/>
<feature type="non-terminal residue" evidence="1">
    <location>
        <position position="93"/>
    </location>
</feature>
<gene>
    <name evidence="1" type="ORF">Tci_926860</name>
</gene>
<name>A0A699XDI6_TANCI</name>
<organism evidence="1">
    <name type="scientific">Tanacetum cinerariifolium</name>
    <name type="common">Dalmatian daisy</name>
    <name type="synonym">Chrysanthemum cinerariifolium</name>
    <dbReference type="NCBI Taxonomy" id="118510"/>
    <lineage>
        <taxon>Eukaryota</taxon>
        <taxon>Viridiplantae</taxon>
        <taxon>Streptophyta</taxon>
        <taxon>Embryophyta</taxon>
        <taxon>Tracheophyta</taxon>
        <taxon>Spermatophyta</taxon>
        <taxon>Magnoliopsida</taxon>
        <taxon>eudicotyledons</taxon>
        <taxon>Gunneridae</taxon>
        <taxon>Pentapetalae</taxon>
        <taxon>asterids</taxon>
        <taxon>campanulids</taxon>
        <taxon>Asterales</taxon>
        <taxon>Asteraceae</taxon>
        <taxon>Asteroideae</taxon>
        <taxon>Anthemideae</taxon>
        <taxon>Anthemidinae</taxon>
        <taxon>Tanacetum</taxon>
    </lineage>
</organism>
<reference evidence="1" key="1">
    <citation type="journal article" date="2019" name="Sci. Rep.">
        <title>Draft genome of Tanacetum cinerariifolium, the natural source of mosquito coil.</title>
        <authorList>
            <person name="Yamashiro T."/>
            <person name="Shiraishi A."/>
            <person name="Satake H."/>
            <person name="Nakayama K."/>
        </authorList>
    </citation>
    <scope>NUCLEOTIDE SEQUENCE</scope>
</reference>